<proteinExistence type="predicted"/>
<accession>A0A2V0Q853</accession>
<reference evidence="1 2" key="1">
    <citation type="submission" date="2018-04" db="EMBL/GenBank/DDBJ databases">
        <title>Draft genome sequence of Pseudomonas syringae pv. actinidiae biovar 1 strains isolated from kiwifruit in Kagawa prefecture.</title>
        <authorList>
            <person name="Tabuchi M."/>
            <person name="Saito M."/>
            <person name="Fujiwara S."/>
            <person name="Sasa N."/>
            <person name="Akimitsu K."/>
            <person name="Gomi K."/>
            <person name="Konishi-Sugita S."/>
            <person name="Hamano K."/>
            <person name="Kataoka I."/>
        </authorList>
    </citation>
    <scope>NUCLEOTIDE SEQUENCE [LARGE SCALE GENOMIC DNA]</scope>
    <source>
        <strain evidence="1 2">MAFF212206</strain>
    </source>
</reference>
<dbReference type="EMBL" id="BGJZ01000101">
    <property type="protein sequence ID" value="GBH08871.1"/>
    <property type="molecule type" value="Genomic_DNA"/>
</dbReference>
<name>A0A2V0Q853_PSESF</name>
<gene>
    <name evidence="1" type="ORF">KPSA1_02257</name>
</gene>
<dbReference type="AlphaFoldDB" id="A0A2V0Q853"/>
<dbReference type="Proteomes" id="UP000247480">
    <property type="component" value="Unassembled WGS sequence"/>
</dbReference>
<sequence>MIWKGSIIKTATCRLHSRSVLHVVRADVLPSNRAEFMPKALP</sequence>
<comment type="caution">
    <text evidence="1">The sequence shown here is derived from an EMBL/GenBank/DDBJ whole genome shotgun (WGS) entry which is preliminary data.</text>
</comment>
<organism evidence="1 2">
    <name type="scientific">Pseudomonas syringae pv. actinidiae</name>
    <dbReference type="NCBI Taxonomy" id="103796"/>
    <lineage>
        <taxon>Bacteria</taxon>
        <taxon>Pseudomonadati</taxon>
        <taxon>Pseudomonadota</taxon>
        <taxon>Gammaproteobacteria</taxon>
        <taxon>Pseudomonadales</taxon>
        <taxon>Pseudomonadaceae</taxon>
        <taxon>Pseudomonas</taxon>
        <taxon>Pseudomonas syringae</taxon>
    </lineage>
</organism>
<evidence type="ECO:0000313" key="1">
    <source>
        <dbReference type="EMBL" id="GBH08871.1"/>
    </source>
</evidence>
<protein>
    <submittedName>
        <fullName evidence="1">Uncharacterized protein</fullName>
    </submittedName>
</protein>
<evidence type="ECO:0000313" key="2">
    <source>
        <dbReference type="Proteomes" id="UP000247480"/>
    </source>
</evidence>